<accession>A0ABS1B9U2</accession>
<dbReference type="Gene3D" id="1.10.260.40">
    <property type="entry name" value="lambda repressor-like DNA-binding domains"/>
    <property type="match status" value="1"/>
</dbReference>
<keyword evidence="1" id="KW-0805">Transcription regulation</keyword>
<dbReference type="SMART" id="SM00354">
    <property type="entry name" value="HTH_LACI"/>
    <property type="match status" value="1"/>
</dbReference>
<evidence type="ECO:0000256" key="1">
    <source>
        <dbReference type="ARBA" id="ARBA00023015"/>
    </source>
</evidence>
<keyword evidence="7" id="KW-1185">Reference proteome</keyword>
<dbReference type="Pfam" id="PF13377">
    <property type="entry name" value="Peripla_BP_3"/>
    <property type="match status" value="1"/>
</dbReference>
<dbReference type="Pfam" id="PF00356">
    <property type="entry name" value="LacI"/>
    <property type="match status" value="1"/>
</dbReference>
<dbReference type="InterPro" id="IPR010982">
    <property type="entry name" value="Lambda_DNA-bd_dom_sf"/>
</dbReference>
<dbReference type="GO" id="GO:0003677">
    <property type="term" value="F:DNA binding"/>
    <property type="evidence" value="ECO:0007669"/>
    <property type="project" value="UniProtKB-KW"/>
</dbReference>
<evidence type="ECO:0000256" key="3">
    <source>
        <dbReference type="ARBA" id="ARBA00023163"/>
    </source>
</evidence>
<protein>
    <submittedName>
        <fullName evidence="6">LacI family DNA-binding transcriptional regulator</fullName>
    </submittedName>
</protein>
<dbReference type="CDD" id="cd01392">
    <property type="entry name" value="HTH_LacI"/>
    <property type="match status" value="1"/>
</dbReference>
<comment type="caution">
    <text evidence="6">The sequence shown here is derived from an EMBL/GenBank/DDBJ whole genome shotgun (WGS) entry which is preliminary data.</text>
</comment>
<keyword evidence="3" id="KW-0804">Transcription</keyword>
<evidence type="ECO:0000313" key="7">
    <source>
        <dbReference type="Proteomes" id="UP000612352"/>
    </source>
</evidence>
<dbReference type="PANTHER" id="PTHR30146">
    <property type="entry name" value="LACI-RELATED TRANSCRIPTIONAL REPRESSOR"/>
    <property type="match status" value="1"/>
</dbReference>
<dbReference type="EMBL" id="JAEDAJ010000003">
    <property type="protein sequence ID" value="MBK0331388.1"/>
    <property type="molecule type" value="Genomic_DNA"/>
</dbReference>
<dbReference type="Gene3D" id="3.40.50.2300">
    <property type="match status" value="2"/>
</dbReference>
<dbReference type="RefSeq" id="WP_200501998.1">
    <property type="nucleotide sequence ID" value="NZ_JAEDAJ010000003.1"/>
</dbReference>
<evidence type="ECO:0000256" key="2">
    <source>
        <dbReference type="ARBA" id="ARBA00023125"/>
    </source>
</evidence>
<dbReference type="PROSITE" id="PS50932">
    <property type="entry name" value="HTH_LACI_2"/>
    <property type="match status" value="1"/>
</dbReference>
<evidence type="ECO:0000259" key="5">
    <source>
        <dbReference type="PROSITE" id="PS50932"/>
    </source>
</evidence>
<dbReference type="InterPro" id="IPR046335">
    <property type="entry name" value="LacI/GalR-like_sensor"/>
</dbReference>
<dbReference type="SUPFAM" id="SSF53822">
    <property type="entry name" value="Periplasmic binding protein-like I"/>
    <property type="match status" value="1"/>
</dbReference>
<evidence type="ECO:0000256" key="4">
    <source>
        <dbReference type="SAM" id="MobiDB-lite"/>
    </source>
</evidence>
<dbReference type="InterPro" id="IPR028082">
    <property type="entry name" value="Peripla_BP_I"/>
</dbReference>
<sequence length="334" mass="36126">MSGLTGRATIWQVAARAGVSHQTVSRFINGDPRMRPETRARVAASVRELGYRPNLAARSMRTQRNQRVAVVLPPMIHQGLAMALGGAVLAANEQGYAVQVVSESGDLEDRADRVREIAESGDVDGVLALIPLPPETRSASPSRAAVVIADDYDEGSRSIGELADASPIAEMIERLAELGHRRFLHVTGELRFHSARERKRLFVATIERLGLGPARVHEGAWTAQAGREAVSALDDDDRPTAIITACDPTAAGVLEAASERGWSVPGDLSVTGWDNHVLGANMRPSLTTVDTDHRQLGRNLMRRLTASLRNEDPPDDEAPLNEILWRGSTGPTPR</sequence>
<name>A0ABS1B9U2_9MICO</name>
<feature type="domain" description="HTH lacI-type" evidence="5">
    <location>
        <begin position="8"/>
        <end position="62"/>
    </location>
</feature>
<dbReference type="Proteomes" id="UP000612352">
    <property type="component" value="Unassembled WGS sequence"/>
</dbReference>
<organism evidence="6 7">
    <name type="scientific">Brachybacterium halotolerans</name>
    <dbReference type="NCBI Taxonomy" id="2795215"/>
    <lineage>
        <taxon>Bacteria</taxon>
        <taxon>Bacillati</taxon>
        <taxon>Actinomycetota</taxon>
        <taxon>Actinomycetes</taxon>
        <taxon>Micrococcales</taxon>
        <taxon>Dermabacteraceae</taxon>
        <taxon>Brachybacterium</taxon>
    </lineage>
</organism>
<reference evidence="6 7" key="1">
    <citation type="submission" date="2020-12" db="EMBL/GenBank/DDBJ databases">
        <title>Brachybacterium sp. MASK1Z-5, whole genome shotgun sequence.</title>
        <authorList>
            <person name="Tuo L."/>
        </authorList>
    </citation>
    <scope>NUCLEOTIDE SEQUENCE [LARGE SCALE GENOMIC DNA]</scope>
    <source>
        <strain evidence="6 7">MASK1Z-5</strain>
    </source>
</reference>
<proteinExistence type="predicted"/>
<dbReference type="PANTHER" id="PTHR30146:SF109">
    <property type="entry name" value="HTH-TYPE TRANSCRIPTIONAL REGULATOR GALS"/>
    <property type="match status" value="1"/>
</dbReference>
<evidence type="ECO:0000313" key="6">
    <source>
        <dbReference type="EMBL" id="MBK0331388.1"/>
    </source>
</evidence>
<dbReference type="SUPFAM" id="SSF47413">
    <property type="entry name" value="lambda repressor-like DNA-binding domains"/>
    <property type="match status" value="1"/>
</dbReference>
<gene>
    <name evidence="6" type="ORF">I8D64_08240</name>
</gene>
<feature type="region of interest" description="Disordered" evidence="4">
    <location>
        <begin position="308"/>
        <end position="334"/>
    </location>
</feature>
<dbReference type="InterPro" id="IPR000843">
    <property type="entry name" value="HTH_LacI"/>
</dbReference>
<keyword evidence="2 6" id="KW-0238">DNA-binding</keyword>